<reference evidence="5 6" key="1">
    <citation type="submission" date="2024-09" db="EMBL/GenBank/DDBJ databases">
        <authorList>
            <person name="Sun Q."/>
            <person name="Mori K."/>
        </authorList>
    </citation>
    <scope>NUCLEOTIDE SEQUENCE [LARGE SCALE GENOMIC DNA]</scope>
    <source>
        <strain evidence="5 6">CICC 11035S</strain>
    </source>
</reference>
<evidence type="ECO:0000256" key="3">
    <source>
        <dbReference type="SAM" id="MobiDB-lite"/>
    </source>
</evidence>
<dbReference type="InterPro" id="IPR008979">
    <property type="entry name" value="Galactose-bd-like_sf"/>
</dbReference>
<gene>
    <name evidence="5" type="ORF">ACFFF8_18670</name>
</gene>
<feature type="chain" id="PRO_5045258358" evidence="4">
    <location>
        <begin position="35"/>
        <end position="1161"/>
    </location>
</feature>
<proteinExistence type="predicted"/>
<organism evidence="5 6">
    <name type="scientific">Novosphingobium clariflavum</name>
    <dbReference type="NCBI Taxonomy" id="2029884"/>
    <lineage>
        <taxon>Bacteria</taxon>
        <taxon>Pseudomonadati</taxon>
        <taxon>Pseudomonadota</taxon>
        <taxon>Alphaproteobacteria</taxon>
        <taxon>Sphingomonadales</taxon>
        <taxon>Sphingomonadaceae</taxon>
        <taxon>Novosphingobium</taxon>
    </lineage>
</organism>
<keyword evidence="6" id="KW-1185">Reference proteome</keyword>
<comment type="caution">
    <text evidence="5">The sequence shown here is derived from an EMBL/GenBank/DDBJ whole genome shotgun (WGS) entry which is preliminary data.</text>
</comment>
<dbReference type="PANTHER" id="PTHR43817:SF1">
    <property type="entry name" value="HYDROLASE, FAMILY 43, PUTATIVE (AFU_ORTHOLOGUE AFUA_3G01660)-RELATED"/>
    <property type="match status" value="1"/>
</dbReference>
<evidence type="ECO:0000256" key="2">
    <source>
        <dbReference type="ARBA" id="ARBA00022801"/>
    </source>
</evidence>
<keyword evidence="1 4" id="KW-0732">Signal</keyword>
<feature type="region of interest" description="Disordered" evidence="3">
    <location>
        <begin position="35"/>
        <end position="64"/>
    </location>
</feature>
<feature type="signal peptide" evidence="4">
    <location>
        <begin position="1"/>
        <end position="34"/>
    </location>
</feature>
<dbReference type="EMBL" id="JBHLTM010000075">
    <property type="protein sequence ID" value="MFC0686613.1"/>
    <property type="molecule type" value="Genomic_DNA"/>
</dbReference>
<keyword evidence="2 5" id="KW-0378">Hydrolase</keyword>
<dbReference type="SUPFAM" id="SSF49785">
    <property type="entry name" value="Galactose-binding domain-like"/>
    <property type="match status" value="1"/>
</dbReference>
<evidence type="ECO:0000256" key="1">
    <source>
        <dbReference type="ARBA" id="ARBA00022729"/>
    </source>
</evidence>
<evidence type="ECO:0000256" key="4">
    <source>
        <dbReference type="SAM" id="SignalP"/>
    </source>
</evidence>
<dbReference type="Gene3D" id="2.60.120.260">
    <property type="entry name" value="Galactose-binding domain-like"/>
    <property type="match status" value="1"/>
</dbReference>
<protein>
    <submittedName>
        <fullName evidence="5">Glycosyl hydrolase</fullName>
    </submittedName>
</protein>
<evidence type="ECO:0000313" key="6">
    <source>
        <dbReference type="Proteomes" id="UP001589858"/>
    </source>
</evidence>
<dbReference type="Pfam" id="PF17132">
    <property type="entry name" value="Glyco_hydro_106"/>
    <property type="match status" value="1"/>
</dbReference>
<dbReference type="PANTHER" id="PTHR43817">
    <property type="entry name" value="GLYCOSYL HYDROLASE"/>
    <property type="match status" value="1"/>
</dbReference>
<name>A0ABV6SBI6_9SPHN</name>
<sequence>MTSMAKNGQFRTKSVLARLALSLSVAAVSGQVCAQAGSPATPDQAGSPATPDQADSLAGQFRDPPMEARPRVWWHWINGNITEDGLLKDLAWMKRIGIGGAQAFDVNLQSPQIVDQRLVYMTPAWKSAFKAAAREADRLGIELAIASSPGWSETGGPWVTPADGMKKLVWSETTVNGGRRLARPLPMPPSVTGPYQSIAATSGTNSTINEKAPDVPAPFYRDAVVVAVPAQAALGDGAAATFSTGEGQPIAAAALTDGDLETGADLPKVAKKPTLLIARYPAARTIRALTLFVPGGAGKFIGANLKASLEAQTAAGQWTTVTDIPLGRVPTTRSFAPVTAQAFRIVFQDASSLPNFAPPPAGVDLSALAAGFSGGKPATSIRVAEFALSAEERVNRAEAKAGFDIVPDYYALDAGLANSAGVAPDRIIDLTARLNADGTVDWTPPPGRWRIIRFGYSLVGTMNHPAPLEATGLEVDKYDGEAVRRYMDHYLATYRETVGANLLGARGVRAILTDSIEVGAANWTPRMVAQFKRLRGYDPVPWMAALTGTIVGSRQDSERFLHDFRQTLADLLASEHYGTVARAAHDNGLLVYGEALEDHRPQLGDDIAMRRWTDVPMAAMWAFQRDRGPKPTYLADMKGAASVAHLYGQRTVAAESLTSMLSPWAFGPGDLKRMIDLAFATGINRPVIHTSVHVPVDDRKPGLRLSIFGQDFNRNEAWGELARPWMDYVARNSLMLQQGVNRADLAYFYGEEAPLTGLFGDKPVSGVPAGTAFDFVNADALIDALANDGGDLVTAGGARYRALYLGGTAGRMSLRVLARIAELVEAGATVIGMPPQSDPGLGADPARYRSLVQKLWPGAAVNPVGRGRVIATGDLAAGLAQAGIPADFTFSGGEPGAVLPFVHRKLADGDSYFISNQSNRAETITAHFRVAGKEAELWHADTGRSEPVSFTVAQGVTSVPLTLGPDEAVHVVFRKDSAASSRTVAPVGLREAAVLGGAWDVAFEPGRGAPPQVRLGELAPLNANADPAIRYFSGIATYTRQFTAPRGWKKGMPLLLDLGEAREVAEVRVNGQLAGYGWHQPYRIDIGAQTRPGRNRLTIRVANLWINRLIGDAQPSNAQAGDAQGGAAKVTWTATATYRKDAPLRPSGLLGPVRLLEQRRD</sequence>
<dbReference type="NCBIfam" id="NF045579">
    <property type="entry name" value="rhamnoside_JR"/>
    <property type="match status" value="1"/>
</dbReference>
<dbReference type="GO" id="GO:0016787">
    <property type="term" value="F:hydrolase activity"/>
    <property type="evidence" value="ECO:0007669"/>
    <property type="project" value="UniProtKB-KW"/>
</dbReference>
<evidence type="ECO:0000313" key="5">
    <source>
        <dbReference type="EMBL" id="MFC0686613.1"/>
    </source>
</evidence>
<dbReference type="Proteomes" id="UP001589858">
    <property type="component" value="Unassembled WGS sequence"/>
</dbReference>
<accession>A0ABV6SBI6</accession>